<dbReference type="InterPro" id="IPR005467">
    <property type="entry name" value="His_kinase_dom"/>
</dbReference>
<dbReference type="InterPro" id="IPR035965">
    <property type="entry name" value="PAS-like_dom_sf"/>
</dbReference>
<dbReference type="InterPro" id="IPR050351">
    <property type="entry name" value="BphY/WalK/GraS-like"/>
</dbReference>
<dbReference type="InterPro" id="IPR025847">
    <property type="entry name" value="MEDS_domain"/>
</dbReference>
<dbReference type="EMBL" id="JAEMHM010000026">
    <property type="protein sequence ID" value="MBJ6727600.1"/>
    <property type="molecule type" value="Genomic_DNA"/>
</dbReference>
<keyword evidence="5" id="KW-0472">Membrane</keyword>
<evidence type="ECO:0000259" key="8">
    <source>
        <dbReference type="PROSITE" id="PS50112"/>
    </source>
</evidence>
<evidence type="ECO:0000256" key="1">
    <source>
        <dbReference type="ARBA" id="ARBA00000085"/>
    </source>
</evidence>
<evidence type="ECO:0000256" key="6">
    <source>
        <dbReference type="SAM" id="Coils"/>
    </source>
</evidence>
<accession>A0A8J7SAP5</accession>
<proteinExistence type="predicted"/>
<dbReference type="PROSITE" id="PS50109">
    <property type="entry name" value="HIS_KIN"/>
    <property type="match status" value="1"/>
</dbReference>
<dbReference type="SUPFAM" id="SSF47384">
    <property type="entry name" value="Homodimeric domain of signal transducing histidine kinase"/>
    <property type="match status" value="1"/>
</dbReference>
<dbReference type="GO" id="GO:0006355">
    <property type="term" value="P:regulation of DNA-templated transcription"/>
    <property type="evidence" value="ECO:0007669"/>
    <property type="project" value="InterPro"/>
</dbReference>
<dbReference type="SUPFAM" id="SSF55785">
    <property type="entry name" value="PYP-like sensor domain (PAS domain)"/>
    <property type="match status" value="1"/>
</dbReference>
<evidence type="ECO:0000256" key="4">
    <source>
        <dbReference type="ARBA" id="ARBA00022777"/>
    </source>
</evidence>
<feature type="domain" description="Histidine kinase" evidence="7">
    <location>
        <begin position="409"/>
        <end position="615"/>
    </location>
</feature>
<dbReference type="EC" id="2.7.13.3" evidence="2"/>
<keyword evidence="10" id="KW-1185">Reference proteome</keyword>
<dbReference type="InterPro" id="IPR000014">
    <property type="entry name" value="PAS"/>
</dbReference>
<dbReference type="CDD" id="cd00130">
    <property type="entry name" value="PAS"/>
    <property type="match status" value="1"/>
</dbReference>
<dbReference type="RefSeq" id="WP_199386742.1">
    <property type="nucleotide sequence ID" value="NZ_JAEMHM010000026.1"/>
</dbReference>
<dbReference type="InterPro" id="IPR013767">
    <property type="entry name" value="PAS_fold"/>
</dbReference>
<dbReference type="GO" id="GO:0016020">
    <property type="term" value="C:membrane"/>
    <property type="evidence" value="ECO:0007669"/>
    <property type="project" value="UniProtKB-SubCell"/>
</dbReference>
<dbReference type="GO" id="GO:0030295">
    <property type="term" value="F:protein kinase activator activity"/>
    <property type="evidence" value="ECO:0007669"/>
    <property type="project" value="TreeGrafter"/>
</dbReference>
<feature type="domain" description="PAS" evidence="8">
    <location>
        <begin position="269"/>
        <end position="328"/>
    </location>
</feature>
<reference evidence="9" key="1">
    <citation type="submission" date="2020-12" db="EMBL/GenBank/DDBJ databases">
        <title>Geomonas sp. Red875, isolated from river sediment.</title>
        <authorList>
            <person name="Xu Z."/>
            <person name="Zhang Z."/>
            <person name="Masuda Y."/>
            <person name="Itoh H."/>
            <person name="Senoo K."/>
        </authorList>
    </citation>
    <scope>NUCLEOTIDE SEQUENCE</scope>
    <source>
        <strain evidence="9">Red875</strain>
    </source>
</reference>
<dbReference type="PROSITE" id="PS50112">
    <property type="entry name" value="PAS"/>
    <property type="match status" value="1"/>
</dbReference>
<dbReference type="Proteomes" id="UP000636888">
    <property type="component" value="Unassembled WGS sequence"/>
</dbReference>
<dbReference type="GO" id="GO:0000155">
    <property type="term" value="F:phosphorelay sensor kinase activity"/>
    <property type="evidence" value="ECO:0007669"/>
    <property type="project" value="InterPro"/>
</dbReference>
<evidence type="ECO:0000256" key="2">
    <source>
        <dbReference type="ARBA" id="ARBA00012438"/>
    </source>
</evidence>
<feature type="coiled-coil region" evidence="6">
    <location>
        <begin position="214"/>
        <end position="272"/>
    </location>
</feature>
<dbReference type="PANTHER" id="PTHR42878">
    <property type="entry name" value="TWO-COMPONENT HISTIDINE KINASE"/>
    <property type="match status" value="1"/>
</dbReference>
<protein>
    <recommendedName>
        <fullName evidence="2">histidine kinase</fullName>
        <ecNumber evidence="2">2.7.13.3</ecNumber>
    </recommendedName>
</protein>
<dbReference type="InterPro" id="IPR003594">
    <property type="entry name" value="HATPase_dom"/>
</dbReference>
<dbReference type="AlphaFoldDB" id="A0A8J7SAP5"/>
<dbReference type="Gene3D" id="3.30.565.10">
    <property type="entry name" value="Histidine kinase-like ATPase, C-terminal domain"/>
    <property type="match status" value="1"/>
</dbReference>
<gene>
    <name evidence="9" type="ORF">JFN93_23035</name>
</gene>
<dbReference type="Pfam" id="PF14417">
    <property type="entry name" value="MEDS"/>
    <property type="match status" value="1"/>
</dbReference>
<keyword evidence="4" id="KW-0418">Kinase</keyword>
<dbReference type="InterPro" id="IPR036097">
    <property type="entry name" value="HisK_dim/P_sf"/>
</dbReference>
<evidence type="ECO:0000313" key="9">
    <source>
        <dbReference type="EMBL" id="MBJ6727600.1"/>
    </source>
</evidence>
<comment type="catalytic activity">
    <reaction evidence="1">
        <text>ATP + protein L-histidine = ADP + protein N-phospho-L-histidine.</text>
        <dbReference type="EC" id="2.7.13.3"/>
    </reaction>
</comment>
<evidence type="ECO:0000259" key="7">
    <source>
        <dbReference type="PROSITE" id="PS50109"/>
    </source>
</evidence>
<keyword evidence="6" id="KW-0175">Coiled coil</keyword>
<keyword evidence="3" id="KW-0808">Transferase</keyword>
<sequence length="615" mass="68679">MQQSTREPVERQPVEEIPSHDHLCLLYQGEAELIPAVVSFIEKGVKGGERCLYFNSGEQLLDRVLKNAVAAQKSGVKVLVSLSREESWTRGGGFDVGRVIAYLTELAMAAGSEGFKGVRFICDMGWAVSERVGGEVLMDFEARLNGFVVQHHASVLCLYNRTVFAPELLLEIVKLHPNLDFGGKICPNLLHVPTEQFQHPSRRASELEIFIGAMRRASAAALEAKQLRQELEQAYAALARKIYENWQEEDTLRASEQQIHEQDDALKEHKRRLRTILQHLPALLAAFDADHRLVSCNHEFERVTSYRAEEVMGKRMRDLFDPEAAEEMSAAHPASGGDYRGREWQIRTKDGGLRCVSWSNISKYVTITGWPNWIMGIDITQRVRVEDRLRGLSSEVNRHSRELEGFSYAVSHDLSGQVAKISGFCREMQEACGAALPQSCQAMLQQINDASVEMVERIMALLRFTMLFSGDLSPEDVDLSAMANEIAARLAVRAGERPVVFNIEEGIVVRGDEKLLRLAMEQLLENAWSSALREDHPVIHFGTAQVEGERSIFISDNGAREEAGYDNPFDPGWGGTSPLGRGIGLATVHKIISLHRGKIWAAETGAKGATLYFRV</sequence>
<dbReference type="Gene3D" id="3.30.450.20">
    <property type="entry name" value="PAS domain"/>
    <property type="match status" value="1"/>
</dbReference>
<dbReference type="InterPro" id="IPR036890">
    <property type="entry name" value="HATPase_C_sf"/>
</dbReference>
<dbReference type="SMART" id="SM00091">
    <property type="entry name" value="PAS"/>
    <property type="match status" value="1"/>
</dbReference>
<dbReference type="NCBIfam" id="TIGR00229">
    <property type="entry name" value="sensory_box"/>
    <property type="match status" value="1"/>
</dbReference>
<organism evidence="9 10">
    <name type="scientific">Geomesophilobacter sediminis</name>
    <dbReference type="NCBI Taxonomy" id="2798584"/>
    <lineage>
        <taxon>Bacteria</taxon>
        <taxon>Pseudomonadati</taxon>
        <taxon>Thermodesulfobacteriota</taxon>
        <taxon>Desulfuromonadia</taxon>
        <taxon>Geobacterales</taxon>
        <taxon>Geobacteraceae</taxon>
        <taxon>Geomesophilobacter</taxon>
    </lineage>
</organism>
<evidence type="ECO:0000313" key="10">
    <source>
        <dbReference type="Proteomes" id="UP000636888"/>
    </source>
</evidence>
<evidence type="ECO:0000256" key="5">
    <source>
        <dbReference type="ARBA" id="ARBA00023136"/>
    </source>
</evidence>
<dbReference type="SUPFAM" id="SSF55874">
    <property type="entry name" value="ATPase domain of HSP90 chaperone/DNA topoisomerase II/histidine kinase"/>
    <property type="match status" value="1"/>
</dbReference>
<name>A0A8J7SAP5_9BACT</name>
<dbReference type="GO" id="GO:0007234">
    <property type="term" value="P:osmosensory signaling via phosphorelay pathway"/>
    <property type="evidence" value="ECO:0007669"/>
    <property type="project" value="TreeGrafter"/>
</dbReference>
<comment type="caution">
    <text evidence="9">The sequence shown here is derived from an EMBL/GenBank/DDBJ whole genome shotgun (WGS) entry which is preliminary data.</text>
</comment>
<evidence type="ECO:0000256" key="3">
    <source>
        <dbReference type="ARBA" id="ARBA00022679"/>
    </source>
</evidence>
<dbReference type="Pfam" id="PF00989">
    <property type="entry name" value="PAS"/>
    <property type="match status" value="1"/>
</dbReference>
<dbReference type="Pfam" id="PF02518">
    <property type="entry name" value="HATPase_c"/>
    <property type="match status" value="1"/>
</dbReference>
<dbReference type="PANTHER" id="PTHR42878:SF15">
    <property type="entry name" value="BACTERIOPHYTOCHROME"/>
    <property type="match status" value="1"/>
</dbReference>
<dbReference type="GO" id="GO:0000156">
    <property type="term" value="F:phosphorelay response regulator activity"/>
    <property type="evidence" value="ECO:0007669"/>
    <property type="project" value="TreeGrafter"/>
</dbReference>